<gene>
    <name evidence="1" type="ORF">DP939_04525</name>
</gene>
<dbReference type="RefSeq" id="WP_113979114.1">
    <property type="nucleotide sequence ID" value="NZ_QMEY01000001.1"/>
</dbReference>
<evidence type="ECO:0008006" key="3">
    <source>
        <dbReference type="Google" id="ProtNLM"/>
    </source>
</evidence>
<protein>
    <recommendedName>
        <fullName evidence="3">Lipocalin-like domain-containing protein</fullName>
    </recommendedName>
</protein>
<evidence type="ECO:0000313" key="2">
    <source>
        <dbReference type="Proteomes" id="UP000253303"/>
    </source>
</evidence>
<comment type="caution">
    <text evidence="1">The sequence shown here is derived from an EMBL/GenBank/DDBJ whole genome shotgun (WGS) entry which is preliminary data.</text>
</comment>
<accession>A0A366M8Z5</accession>
<evidence type="ECO:0000313" key="1">
    <source>
        <dbReference type="EMBL" id="RBQ21942.1"/>
    </source>
</evidence>
<sequence length="153" mass="17124">MSTETGETNIARALEGRWYNVYTEVDGEPVDQADSIIEMRGNEFTIEQDGNVTYRGTYRVGPAFEGNRSQYHITLIYSESINPLFLGGPRPGLFQICGETLTTVFAGVGQQAPRQFITHRGSESVLTRYRLEGAKRLNPRERGVTLFGGNSIW</sequence>
<dbReference type="AlphaFoldDB" id="A0A366M8Z5"/>
<dbReference type="EMBL" id="QMEY01000001">
    <property type="protein sequence ID" value="RBQ21942.1"/>
    <property type="molecule type" value="Genomic_DNA"/>
</dbReference>
<dbReference type="Proteomes" id="UP000253303">
    <property type="component" value="Unassembled WGS sequence"/>
</dbReference>
<reference evidence="1 2" key="1">
    <citation type="submission" date="2018-06" db="EMBL/GenBank/DDBJ databases">
        <title>Sphaerisporangium craniellae sp. nov., isolated from a marine sponge in the South China Sea.</title>
        <authorList>
            <person name="Li L."/>
        </authorList>
    </citation>
    <scope>NUCLEOTIDE SEQUENCE [LARGE SCALE GENOMIC DNA]</scope>
    <source>
        <strain evidence="1 2">LHW63015</strain>
    </source>
</reference>
<organism evidence="1 2">
    <name type="scientific">Spongiactinospora rosea</name>
    <dbReference type="NCBI Taxonomy" id="2248750"/>
    <lineage>
        <taxon>Bacteria</taxon>
        <taxon>Bacillati</taxon>
        <taxon>Actinomycetota</taxon>
        <taxon>Actinomycetes</taxon>
        <taxon>Streptosporangiales</taxon>
        <taxon>Streptosporangiaceae</taxon>
        <taxon>Spongiactinospora</taxon>
    </lineage>
</organism>
<keyword evidence="2" id="KW-1185">Reference proteome</keyword>
<proteinExistence type="predicted"/>
<name>A0A366M8Z5_9ACTN</name>